<dbReference type="HOGENOM" id="CLU_3433971_0_0_4"/>
<dbReference type="EMBL" id="CP000011">
    <property type="protein sequence ID" value="AAY59081.1"/>
    <property type="molecule type" value="Genomic_DNA"/>
</dbReference>
<protein>
    <submittedName>
        <fullName evidence="1">IS407A, transposase OrfA, truncation</fullName>
    </submittedName>
</protein>
<gene>
    <name evidence="1" type="ordered locus">BMAA0341</name>
</gene>
<keyword evidence="2" id="KW-1185">Reference proteome</keyword>
<dbReference type="KEGG" id="bma:BMAA0341"/>
<reference evidence="1 2" key="1">
    <citation type="journal article" date="2004" name="Proc. Natl. Acad. Sci. U.S.A.">
        <title>Structural flexibility in the Burkholderia mallei genome.</title>
        <authorList>
            <person name="Nierman W.C."/>
            <person name="DeShazer D."/>
            <person name="Kim H.S."/>
            <person name="Tettelin H."/>
            <person name="Nelson K.E."/>
            <person name="Feldblyum T."/>
            <person name="Ulrich R.L."/>
            <person name="Ronning C.M."/>
            <person name="Brinkac L.M."/>
            <person name="Daugherty S.C."/>
            <person name="Davidsen T.D."/>
            <person name="Deboy R.T."/>
            <person name="Dimitrov G."/>
            <person name="Dodson R.J."/>
            <person name="Durkin A.S."/>
            <person name="Gwinn M.L."/>
            <person name="Haft D.H."/>
            <person name="Khouri H."/>
            <person name="Kolonay J.F."/>
            <person name="Madupu R."/>
            <person name="Mohammoud Y."/>
            <person name="Nelson W.C."/>
            <person name="Radune D."/>
            <person name="Romero C.M."/>
            <person name="Sarria S."/>
            <person name="Selengut J."/>
            <person name="Shamblin C."/>
            <person name="Sullivan S.A."/>
            <person name="White O."/>
            <person name="Yu Y."/>
            <person name="Zafar N."/>
            <person name="Zhou L."/>
            <person name="Fraser C.M."/>
        </authorList>
    </citation>
    <scope>NUCLEOTIDE SEQUENCE [LARGE SCALE GENOMIC DNA]</scope>
    <source>
        <strain evidence="1 2">ATCC 23344</strain>
    </source>
</reference>
<dbReference type="Proteomes" id="UP000006693">
    <property type="component" value="Chromosome 2"/>
</dbReference>
<proteinExistence type="predicted"/>
<organism evidence="1 2">
    <name type="scientific">Burkholderia mallei (strain ATCC 23344)</name>
    <dbReference type="NCBI Taxonomy" id="243160"/>
    <lineage>
        <taxon>Bacteria</taxon>
        <taxon>Pseudomonadati</taxon>
        <taxon>Pseudomonadota</taxon>
        <taxon>Betaproteobacteria</taxon>
        <taxon>Burkholderiales</taxon>
        <taxon>Burkholderiaceae</taxon>
        <taxon>Burkholderia</taxon>
        <taxon>pseudomallei group</taxon>
    </lineage>
</organism>
<accession>A0A0H2XD17</accession>
<sequence>MLDMEALKVVVKGKP</sequence>
<evidence type="ECO:0000313" key="2">
    <source>
        <dbReference type="Proteomes" id="UP000006693"/>
    </source>
</evidence>
<name>A0A0H2XD17_BURMA</name>
<evidence type="ECO:0000313" key="1">
    <source>
        <dbReference type="EMBL" id="AAY59081.1"/>
    </source>
</evidence>